<dbReference type="InterPro" id="IPR004843">
    <property type="entry name" value="Calcineurin-like_PHP"/>
</dbReference>
<name>A0AA96DX29_9BACT</name>
<evidence type="ECO:0000313" key="2">
    <source>
        <dbReference type="EMBL" id="WNL35128.1"/>
    </source>
</evidence>
<dbReference type="GO" id="GO:0016791">
    <property type="term" value="F:phosphatase activity"/>
    <property type="evidence" value="ECO:0007669"/>
    <property type="project" value="TreeGrafter"/>
</dbReference>
<dbReference type="Proteomes" id="UP001305220">
    <property type="component" value="Plasmid p82_LEO_62"/>
</dbReference>
<dbReference type="RefSeq" id="WP_390871735.1">
    <property type="nucleotide sequence ID" value="NZ_CP128653.1"/>
</dbReference>
<protein>
    <submittedName>
        <fullName evidence="2">Metallophosphoesterase family protein</fullName>
        <ecNumber evidence="2">3.1.-.-</ecNumber>
    </submittedName>
</protein>
<dbReference type="AlphaFoldDB" id="A0AA96DX29"/>
<dbReference type="PROSITE" id="PS00125">
    <property type="entry name" value="SER_THR_PHOSPHATASE"/>
    <property type="match status" value="1"/>
</dbReference>
<dbReference type="InterPro" id="IPR050126">
    <property type="entry name" value="Ap4A_hydrolase"/>
</dbReference>
<sequence length="228" mass="26617">MSNIYIISDVHGCYKSLLALINQLPEKDKSKIVFVGDLVDRGKNSYEVVEFVLINKYDCVRGNHEDMFLDYAPIYGEDDESKYWMNSCGGKETCDSYKNIEDLKKHYSYFEKLPIYIEYKDYINSDGRYLVVSHSSIGNVWDLRNSDNPTDKDIFETQLLWSRNKNFDNKDIFNVYGHTIFEEPKITPYSIGIDLGCYNIGNMQKTTNPRICALEFPSMKIYTQENIE</sequence>
<reference evidence="2" key="1">
    <citation type="submission" date="2023-09" db="EMBL/GenBank/DDBJ databases">
        <title>Arcobacter tbilisiensis sp. nov. isolated from chicken meat in Tbilisi, Georgia.</title>
        <authorList>
            <person name="Matthias R."/>
            <person name="Zautner A.E."/>
        </authorList>
    </citation>
    <scope>NUCLEOTIDE SEQUENCE</scope>
    <source>
        <strain evidence="2">LEO 62</strain>
        <plasmid evidence="2">p82_LEO_62</plasmid>
    </source>
</reference>
<geneLocation type="plasmid" evidence="2">
    <name>p82_LEO_62</name>
</geneLocation>
<dbReference type="SUPFAM" id="SSF56300">
    <property type="entry name" value="Metallo-dependent phosphatases"/>
    <property type="match status" value="1"/>
</dbReference>
<dbReference type="InterPro" id="IPR029052">
    <property type="entry name" value="Metallo-depent_PP-like"/>
</dbReference>
<organism evidence="2">
    <name type="scientific">Arcobacter cryaerophilus gv. pseudocryaerophilus</name>
    <dbReference type="NCBI Taxonomy" id="2933791"/>
    <lineage>
        <taxon>Bacteria</taxon>
        <taxon>Pseudomonadati</taxon>
        <taxon>Campylobacterota</taxon>
        <taxon>Epsilonproteobacteria</taxon>
        <taxon>Campylobacterales</taxon>
        <taxon>Arcobacteraceae</taxon>
        <taxon>Aliarcobacter</taxon>
    </lineage>
</organism>
<dbReference type="Gene3D" id="3.60.21.10">
    <property type="match status" value="1"/>
</dbReference>
<dbReference type="EMBL" id="CP134857">
    <property type="protein sequence ID" value="WNL35128.1"/>
    <property type="molecule type" value="Genomic_DNA"/>
</dbReference>
<dbReference type="EC" id="3.1.-.-" evidence="2"/>
<dbReference type="GO" id="GO:0005737">
    <property type="term" value="C:cytoplasm"/>
    <property type="evidence" value="ECO:0007669"/>
    <property type="project" value="TreeGrafter"/>
</dbReference>
<dbReference type="Pfam" id="PF00149">
    <property type="entry name" value="Metallophos"/>
    <property type="match status" value="1"/>
</dbReference>
<proteinExistence type="predicted"/>
<dbReference type="InterPro" id="IPR006186">
    <property type="entry name" value="Ser/Thr-sp_prot-phosphatase"/>
</dbReference>
<dbReference type="GO" id="GO:0008803">
    <property type="term" value="F:bis(5'-nucleosyl)-tetraphosphatase (symmetrical) activity"/>
    <property type="evidence" value="ECO:0007669"/>
    <property type="project" value="TreeGrafter"/>
</dbReference>
<keyword evidence="2" id="KW-0378">Hydrolase</keyword>
<dbReference type="GO" id="GO:0110154">
    <property type="term" value="P:RNA decapping"/>
    <property type="evidence" value="ECO:0007669"/>
    <property type="project" value="TreeGrafter"/>
</dbReference>
<accession>A0AA96DX29</accession>
<dbReference type="PANTHER" id="PTHR42850">
    <property type="entry name" value="METALLOPHOSPHOESTERASE"/>
    <property type="match status" value="1"/>
</dbReference>
<evidence type="ECO:0000259" key="1">
    <source>
        <dbReference type="PROSITE" id="PS00125"/>
    </source>
</evidence>
<dbReference type="PANTHER" id="PTHR42850:SF4">
    <property type="entry name" value="ZINC-DEPENDENT ENDOPOLYPHOSPHATASE"/>
    <property type="match status" value="1"/>
</dbReference>
<keyword evidence="2" id="KW-0614">Plasmid</keyword>
<gene>
    <name evidence="2" type="ORF">RMP68_11295</name>
</gene>
<feature type="domain" description="Serine/threonine specific protein phosphatases" evidence="1">
    <location>
        <begin position="60"/>
        <end position="65"/>
    </location>
</feature>
<dbReference type="PRINTS" id="PR00114">
    <property type="entry name" value="STPHPHTASE"/>
</dbReference>
<dbReference type="CDD" id="cd00144">
    <property type="entry name" value="MPP_PPP_family"/>
    <property type="match status" value="1"/>
</dbReference>